<keyword evidence="1" id="KW-0812">Transmembrane</keyword>
<accession>A0A0G1KDM4</accession>
<dbReference type="Proteomes" id="UP000034595">
    <property type="component" value="Unassembled WGS sequence"/>
</dbReference>
<evidence type="ECO:0000313" key="2">
    <source>
        <dbReference type="EMBL" id="KKT81683.1"/>
    </source>
</evidence>
<protein>
    <submittedName>
        <fullName evidence="2">Uncharacterized protein</fullName>
    </submittedName>
</protein>
<organism evidence="2 3">
    <name type="scientific">Candidatus Azambacteria bacterium GW2011_GWA1_44_9</name>
    <dbReference type="NCBI Taxonomy" id="1618610"/>
    <lineage>
        <taxon>Bacteria</taxon>
        <taxon>Candidatus Azamiibacteriota</taxon>
    </lineage>
</organism>
<reference evidence="2 3" key="1">
    <citation type="journal article" date="2015" name="Nature">
        <title>rRNA introns, odd ribosomes, and small enigmatic genomes across a large radiation of phyla.</title>
        <authorList>
            <person name="Brown C.T."/>
            <person name="Hug L.A."/>
            <person name="Thomas B.C."/>
            <person name="Sharon I."/>
            <person name="Castelle C.J."/>
            <person name="Singh A."/>
            <person name="Wilkins M.J."/>
            <person name="Williams K.H."/>
            <person name="Banfield J.F."/>
        </authorList>
    </citation>
    <scope>NUCLEOTIDE SEQUENCE [LARGE SCALE GENOMIC DNA]</scope>
</reference>
<keyword evidence="1" id="KW-0472">Membrane</keyword>
<sequence>MKIIKVTHTLLALVSGVLLIGYGGWDDSPGAQGIGLLTIIGSIILIVSMYRNSRKVKDLR</sequence>
<evidence type="ECO:0000313" key="3">
    <source>
        <dbReference type="Proteomes" id="UP000034595"/>
    </source>
</evidence>
<dbReference type="EMBL" id="LCJQ01000006">
    <property type="protein sequence ID" value="KKT81683.1"/>
    <property type="molecule type" value="Genomic_DNA"/>
</dbReference>
<evidence type="ECO:0000256" key="1">
    <source>
        <dbReference type="SAM" id="Phobius"/>
    </source>
</evidence>
<proteinExistence type="predicted"/>
<keyword evidence="1" id="KW-1133">Transmembrane helix</keyword>
<feature type="transmembrane region" description="Helical" evidence="1">
    <location>
        <begin position="31"/>
        <end position="50"/>
    </location>
</feature>
<dbReference type="AlphaFoldDB" id="A0A0G1KDM4"/>
<feature type="transmembrane region" description="Helical" evidence="1">
    <location>
        <begin position="7"/>
        <end position="25"/>
    </location>
</feature>
<gene>
    <name evidence="2" type="ORF">UW78_C0006G0048</name>
</gene>
<name>A0A0G1KDM4_9BACT</name>
<comment type="caution">
    <text evidence="2">The sequence shown here is derived from an EMBL/GenBank/DDBJ whole genome shotgun (WGS) entry which is preliminary data.</text>
</comment>